<dbReference type="VEuPathDB" id="FungiDB:jhhlp_007694"/>
<keyword evidence="3" id="KW-1185">Reference proteome</keyword>
<dbReference type="GO" id="GO:0006900">
    <property type="term" value="P:vesicle budding from membrane"/>
    <property type="evidence" value="ECO:0007669"/>
    <property type="project" value="TreeGrafter"/>
</dbReference>
<dbReference type="InParanoid" id="A0A2N3N0C0"/>
<proteinExistence type="predicted"/>
<feature type="region of interest" description="Disordered" evidence="1">
    <location>
        <begin position="397"/>
        <end position="467"/>
    </location>
</feature>
<evidence type="ECO:0000256" key="1">
    <source>
        <dbReference type="SAM" id="MobiDB-lite"/>
    </source>
</evidence>
<evidence type="ECO:0000313" key="3">
    <source>
        <dbReference type="Proteomes" id="UP000233524"/>
    </source>
</evidence>
<dbReference type="GO" id="GO:0000815">
    <property type="term" value="C:ESCRT III complex"/>
    <property type="evidence" value="ECO:0007669"/>
    <property type="project" value="TreeGrafter"/>
</dbReference>
<dbReference type="AlphaFoldDB" id="A0A2N3N0C0"/>
<evidence type="ECO:0000313" key="2">
    <source>
        <dbReference type="EMBL" id="PKS05865.1"/>
    </source>
</evidence>
<evidence type="ECO:0008006" key="4">
    <source>
        <dbReference type="Google" id="ProtNLM"/>
    </source>
</evidence>
<dbReference type="Pfam" id="PF03357">
    <property type="entry name" value="Snf7"/>
    <property type="match status" value="1"/>
</dbReference>
<dbReference type="FunCoup" id="A0A2N3N0C0">
    <property type="interactions" value="69"/>
</dbReference>
<dbReference type="STRING" id="41688.A0A2N3N0C0"/>
<reference evidence="2 3" key="1">
    <citation type="journal article" date="2017" name="G3 (Bethesda)">
        <title>First Draft Genome Sequence of the Pathogenic Fungus Lomentospora prolificans (Formerly Scedosporium prolificans).</title>
        <authorList>
            <person name="Luo R."/>
            <person name="Zimin A."/>
            <person name="Workman R."/>
            <person name="Fan Y."/>
            <person name="Pertea G."/>
            <person name="Grossman N."/>
            <person name="Wear M.P."/>
            <person name="Jia B."/>
            <person name="Miller H."/>
            <person name="Casadevall A."/>
            <person name="Timp W."/>
            <person name="Zhang S.X."/>
            <person name="Salzberg S.L."/>
        </authorList>
    </citation>
    <scope>NUCLEOTIDE SEQUENCE [LARGE SCALE GENOMIC DNA]</scope>
    <source>
        <strain evidence="2 3">JHH-5317</strain>
    </source>
</reference>
<dbReference type="Gene3D" id="6.10.140.1230">
    <property type="match status" value="1"/>
</dbReference>
<dbReference type="InterPro" id="IPR005024">
    <property type="entry name" value="Snf7_fam"/>
</dbReference>
<dbReference type="PANTHER" id="PTHR22761">
    <property type="entry name" value="CHARGED MULTIVESICULAR BODY PROTEIN"/>
    <property type="match status" value="1"/>
</dbReference>
<dbReference type="Proteomes" id="UP000233524">
    <property type="component" value="Unassembled WGS sequence"/>
</dbReference>
<comment type="caution">
    <text evidence="2">The sequence shown here is derived from an EMBL/GenBank/DDBJ whole genome shotgun (WGS) entry which is preliminary data.</text>
</comment>
<feature type="compositionally biased region" description="Basic and acidic residues" evidence="1">
    <location>
        <begin position="432"/>
        <end position="442"/>
    </location>
</feature>
<sequence>MGDIAEFLVNHDHNFRRARLPALYSDFRSQRTLNPDGFQANVTAWREALARATRGGRVASSTSTADLFVLPVDEHLLRGLEYKQYGRPLALGSAVSQAVSDKQFIPLVEFLRASESIYHRSWMDMPKTVVSWAFDQLWPSDGAAKGEVLPRGQFVVLKNVEEAAKAIAEYATSAITAFDFTFTKSHFYKKFSQTLVEGHRISRRDLDVLLKYASRDKGIIAYDGKTVRIRGCTTGPDSDHITEEDSAIASLNELTEDIRSQTTVMEERIDELTVKAKDCMARKNKISALALLKSKKLTEAALEKRHATLTQLEEVAHKIQQAGNQAQLVEVIHASTGVLRVLNQQVGGAERVEQAVDKLREQMDEVDELGNVLADAGSTANVIDEAELDDELERLEAAQKSQSKRAETETTEDVAELERRLDSLPVVPSTIKPDETEARVSDDAEGSPTKEVVQRTARLSLEDATTA</sequence>
<protein>
    <recommendedName>
        <fullName evidence="4">SNF7 family protein</fullName>
    </recommendedName>
</protein>
<accession>A0A2N3N0C0</accession>
<name>A0A2N3N0C0_9PEZI</name>
<dbReference type="GO" id="GO:0005771">
    <property type="term" value="C:multivesicular body"/>
    <property type="evidence" value="ECO:0007669"/>
    <property type="project" value="TreeGrafter"/>
</dbReference>
<dbReference type="PANTHER" id="PTHR22761:SF18">
    <property type="entry name" value="SORTING PROTEIN SNF7 FAMILY PROTEIN, PUTATIVE (AFU_ORTHOLOGUE AFUA_2G16692)-RELATED"/>
    <property type="match status" value="1"/>
</dbReference>
<dbReference type="OrthoDB" id="10250120at2759"/>
<dbReference type="EMBL" id="NLAX01001139">
    <property type="protein sequence ID" value="PKS05865.1"/>
    <property type="molecule type" value="Genomic_DNA"/>
</dbReference>
<dbReference type="GO" id="GO:0009898">
    <property type="term" value="C:cytoplasmic side of plasma membrane"/>
    <property type="evidence" value="ECO:0007669"/>
    <property type="project" value="TreeGrafter"/>
</dbReference>
<gene>
    <name evidence="2" type="ORF">jhhlp_007694</name>
</gene>
<dbReference type="GO" id="GO:0032511">
    <property type="term" value="P:late endosome to vacuole transport via multivesicular body sorting pathway"/>
    <property type="evidence" value="ECO:0007669"/>
    <property type="project" value="TreeGrafter"/>
</dbReference>
<organism evidence="2 3">
    <name type="scientific">Lomentospora prolificans</name>
    <dbReference type="NCBI Taxonomy" id="41688"/>
    <lineage>
        <taxon>Eukaryota</taxon>
        <taxon>Fungi</taxon>
        <taxon>Dikarya</taxon>
        <taxon>Ascomycota</taxon>
        <taxon>Pezizomycotina</taxon>
        <taxon>Sordariomycetes</taxon>
        <taxon>Hypocreomycetidae</taxon>
        <taxon>Microascales</taxon>
        <taxon>Microascaceae</taxon>
        <taxon>Lomentospora</taxon>
    </lineage>
</organism>